<keyword evidence="1" id="KW-0479">Metal-binding</keyword>
<dbReference type="InterPro" id="IPR013087">
    <property type="entry name" value="Znf_C2H2_type"/>
</dbReference>
<feature type="region of interest" description="Disordered" evidence="6">
    <location>
        <begin position="189"/>
        <end position="310"/>
    </location>
</feature>
<dbReference type="PANTHER" id="PTHR24379">
    <property type="entry name" value="KRAB AND ZINC FINGER DOMAIN-CONTAINING"/>
    <property type="match status" value="1"/>
</dbReference>
<dbReference type="Gene3D" id="3.30.160.60">
    <property type="entry name" value="Classic Zinc Finger"/>
    <property type="match status" value="2"/>
</dbReference>
<feature type="domain" description="C2H2-type" evidence="7">
    <location>
        <begin position="658"/>
        <end position="686"/>
    </location>
</feature>
<protein>
    <recommendedName>
        <fullName evidence="7">C2H2-type domain-containing protein</fullName>
    </recommendedName>
</protein>
<comment type="caution">
    <text evidence="8">The sequence shown here is derived from an EMBL/GenBank/DDBJ whole genome shotgun (WGS) entry which is preliminary data.</text>
</comment>
<dbReference type="PROSITE" id="PS50157">
    <property type="entry name" value="ZINC_FINGER_C2H2_2"/>
    <property type="match status" value="4"/>
</dbReference>
<keyword evidence="9" id="KW-1185">Reference proteome</keyword>
<dbReference type="InterPro" id="IPR036236">
    <property type="entry name" value="Znf_C2H2_sf"/>
</dbReference>
<evidence type="ECO:0000256" key="5">
    <source>
        <dbReference type="PROSITE-ProRule" id="PRU00042"/>
    </source>
</evidence>
<feature type="domain" description="C2H2-type" evidence="7">
    <location>
        <begin position="558"/>
        <end position="586"/>
    </location>
</feature>
<feature type="compositionally biased region" description="Polar residues" evidence="6">
    <location>
        <begin position="189"/>
        <end position="206"/>
    </location>
</feature>
<dbReference type="PROSITE" id="PS00028">
    <property type="entry name" value="ZINC_FINGER_C2H2_1"/>
    <property type="match status" value="4"/>
</dbReference>
<feature type="compositionally biased region" description="Basic and acidic residues" evidence="6">
    <location>
        <begin position="211"/>
        <end position="220"/>
    </location>
</feature>
<sequence length="752" mass="86094">MSRPRVKTVYCLVCGQPPSSFDNGGKLVTKCCTNSTHTPRQLFLYLCQSLKMTTMSRKRRGTWNFEKEPFPFCETCELFLNSLAEVYSELHELEKVLRDKMIDGELKYSSDKLYSQLDQRYFSFRKEALKGKFVGDEEHSISPFSILPDMLSSGSDQHESENDEAVVTLSLDDSLGDNQLPLITSVSSLSSRTEIESDNTGDNNNILLRDVSSKPKRAEDEAKEEDQIFLVVETGPSDENGKSLIMQDGLASSERGNENEKTTRKRKVAQSPSSASFFTKKRRINRRGLPKRPTKKALKELERERRKKEEGVARLEVELPYLKDTADNHNGTMKTDRTKGTVTYTTSYGGNLYKKKTCVMIFKEIKDEEGTLTCYECEMCSQTVPSSKRRRFTSMRNMEQRSFFHQHYLRYHTKRFNCLLCPDLNSVGNGRQELLDHLKEKHHIGDIQAYSKIRERHSMLRHLNVVQGKCEICEKPFPDFRKKEYRDHRWTHLNEDEKRQVINNRGRHWNEIHPPSDERLSSGAVNQCQTCGLFISGGRSRLKAHELLHLAREGKPSFICFLCGKGFGGKQGLDLHMKRKHPEGKFSDSNLKCNYPNCEVDFGGGGGEKELEQHVEEAHGESGEKEERRMCRKCGKVLGSPWACKQHQKVVHSNEKPHQCHICEKRFNIKRSLTDHLAGVHREGTEERRCQVEGCERSFHCGYSFRNHMRSTHSIFVKGDKAKAKLKLIGNQSKVITAEASAAVADLTNSAN</sequence>
<accession>A0ABP1S9R9</accession>
<proteinExistence type="predicted"/>
<dbReference type="PANTHER" id="PTHR24379:SF127">
    <property type="entry name" value="BLOODY FINGERS-RELATED"/>
    <property type="match status" value="1"/>
</dbReference>
<keyword evidence="3 5" id="KW-0863">Zinc-finger</keyword>
<dbReference type="EMBL" id="CAXLJM020000173">
    <property type="protein sequence ID" value="CAL8148613.1"/>
    <property type="molecule type" value="Genomic_DNA"/>
</dbReference>
<evidence type="ECO:0000256" key="6">
    <source>
        <dbReference type="SAM" id="MobiDB-lite"/>
    </source>
</evidence>
<feature type="domain" description="C2H2-type" evidence="7">
    <location>
        <begin position="629"/>
        <end position="657"/>
    </location>
</feature>
<organism evidence="8 9">
    <name type="scientific">Orchesella dallaii</name>
    <dbReference type="NCBI Taxonomy" id="48710"/>
    <lineage>
        <taxon>Eukaryota</taxon>
        <taxon>Metazoa</taxon>
        <taxon>Ecdysozoa</taxon>
        <taxon>Arthropoda</taxon>
        <taxon>Hexapoda</taxon>
        <taxon>Collembola</taxon>
        <taxon>Entomobryomorpha</taxon>
        <taxon>Entomobryoidea</taxon>
        <taxon>Orchesellidae</taxon>
        <taxon>Orchesellinae</taxon>
        <taxon>Orchesella</taxon>
    </lineage>
</organism>
<feature type="compositionally biased region" description="Basic residues" evidence="6">
    <location>
        <begin position="279"/>
        <end position="296"/>
    </location>
</feature>
<dbReference type="SUPFAM" id="SSF57667">
    <property type="entry name" value="beta-beta-alpha zinc fingers"/>
    <property type="match status" value="1"/>
</dbReference>
<reference evidence="8 9" key="1">
    <citation type="submission" date="2024-08" db="EMBL/GenBank/DDBJ databases">
        <authorList>
            <person name="Cucini C."/>
            <person name="Frati F."/>
        </authorList>
    </citation>
    <scope>NUCLEOTIDE SEQUENCE [LARGE SCALE GENOMIC DNA]</scope>
</reference>
<evidence type="ECO:0000256" key="1">
    <source>
        <dbReference type="ARBA" id="ARBA00022723"/>
    </source>
</evidence>
<evidence type="ECO:0000256" key="3">
    <source>
        <dbReference type="ARBA" id="ARBA00022771"/>
    </source>
</evidence>
<feature type="compositionally biased region" description="Basic and acidic residues" evidence="6">
    <location>
        <begin position="297"/>
        <end position="310"/>
    </location>
</feature>
<evidence type="ECO:0000256" key="4">
    <source>
        <dbReference type="ARBA" id="ARBA00022833"/>
    </source>
</evidence>
<evidence type="ECO:0000313" key="8">
    <source>
        <dbReference type="EMBL" id="CAL8148613.1"/>
    </source>
</evidence>
<evidence type="ECO:0000313" key="9">
    <source>
        <dbReference type="Proteomes" id="UP001642540"/>
    </source>
</evidence>
<dbReference type="SMART" id="SM00355">
    <property type="entry name" value="ZnF_C2H2"/>
    <property type="match status" value="7"/>
</dbReference>
<feature type="domain" description="C2H2-type" evidence="7">
    <location>
        <begin position="688"/>
        <end position="714"/>
    </location>
</feature>
<name>A0ABP1S9R9_9HEXA</name>
<gene>
    <name evidence="8" type="ORF">ODALV1_LOCUS31476</name>
</gene>
<keyword evidence="2" id="KW-0677">Repeat</keyword>
<keyword evidence="4" id="KW-0862">Zinc</keyword>
<evidence type="ECO:0000259" key="7">
    <source>
        <dbReference type="PROSITE" id="PS50157"/>
    </source>
</evidence>
<dbReference type="Proteomes" id="UP001642540">
    <property type="component" value="Unassembled WGS sequence"/>
</dbReference>
<evidence type="ECO:0000256" key="2">
    <source>
        <dbReference type="ARBA" id="ARBA00022737"/>
    </source>
</evidence>